<name>A0A5B0RBB9_PUCGR</name>
<protein>
    <submittedName>
        <fullName evidence="3">Uncharacterized protein</fullName>
    </submittedName>
</protein>
<organism evidence="3 5">
    <name type="scientific">Puccinia graminis f. sp. tritici</name>
    <dbReference type="NCBI Taxonomy" id="56615"/>
    <lineage>
        <taxon>Eukaryota</taxon>
        <taxon>Fungi</taxon>
        <taxon>Dikarya</taxon>
        <taxon>Basidiomycota</taxon>
        <taxon>Pucciniomycotina</taxon>
        <taxon>Pucciniomycetes</taxon>
        <taxon>Pucciniales</taxon>
        <taxon>Pucciniaceae</taxon>
        <taxon>Puccinia</taxon>
    </lineage>
</organism>
<dbReference type="EMBL" id="VSWC01000014">
    <property type="protein sequence ID" value="KAA1115393.1"/>
    <property type="molecule type" value="Genomic_DNA"/>
</dbReference>
<evidence type="ECO:0000313" key="3">
    <source>
        <dbReference type="EMBL" id="KAA1123026.1"/>
    </source>
</evidence>
<keyword evidence="4" id="KW-1185">Reference proteome</keyword>
<evidence type="ECO:0000313" key="5">
    <source>
        <dbReference type="Proteomes" id="UP000325313"/>
    </source>
</evidence>
<dbReference type="Proteomes" id="UP000325313">
    <property type="component" value="Unassembled WGS sequence"/>
</dbReference>
<feature type="region of interest" description="Disordered" evidence="1">
    <location>
        <begin position="32"/>
        <end position="55"/>
    </location>
</feature>
<dbReference type="EMBL" id="VDEP01000212">
    <property type="protein sequence ID" value="KAA1123026.1"/>
    <property type="molecule type" value="Genomic_DNA"/>
</dbReference>
<comment type="caution">
    <text evidence="3">The sequence shown here is derived from an EMBL/GenBank/DDBJ whole genome shotgun (WGS) entry which is preliminary data.</text>
</comment>
<sequence>MSPPAARSRIGIEFTSSPLCFLNLTSFIRRGDAVPQGPSESDETAGGTYPKVMSSFPSRARRELSGRLSSHKVATLPSSAHRRIRSLYLHKKVCNPQ</sequence>
<dbReference type="Proteomes" id="UP000324748">
    <property type="component" value="Unassembled WGS sequence"/>
</dbReference>
<reference evidence="4 5" key="1">
    <citation type="submission" date="2019-05" db="EMBL/GenBank/DDBJ databases">
        <title>Emergence of the Ug99 lineage of the wheat stem rust pathogen through somatic hybridization.</title>
        <authorList>
            <person name="Li F."/>
            <person name="Upadhyaya N.M."/>
            <person name="Sperschneider J."/>
            <person name="Matny O."/>
            <person name="Nguyen-Phuc H."/>
            <person name="Mago R."/>
            <person name="Raley C."/>
            <person name="Miller M.E."/>
            <person name="Silverstein K.A.T."/>
            <person name="Henningsen E."/>
            <person name="Hirsch C.D."/>
            <person name="Visser B."/>
            <person name="Pretorius Z.A."/>
            <person name="Steffenson B.J."/>
            <person name="Schwessinger B."/>
            <person name="Dodds P.N."/>
            <person name="Figueroa M."/>
        </authorList>
    </citation>
    <scope>NUCLEOTIDE SEQUENCE [LARGE SCALE GENOMIC DNA]</scope>
    <source>
        <strain evidence="2">21-0</strain>
        <strain evidence="3 5">Ug99</strain>
    </source>
</reference>
<evidence type="ECO:0000256" key="1">
    <source>
        <dbReference type="SAM" id="MobiDB-lite"/>
    </source>
</evidence>
<proteinExistence type="predicted"/>
<evidence type="ECO:0000313" key="4">
    <source>
        <dbReference type="Proteomes" id="UP000324748"/>
    </source>
</evidence>
<evidence type="ECO:0000313" key="2">
    <source>
        <dbReference type="EMBL" id="KAA1115393.1"/>
    </source>
</evidence>
<gene>
    <name evidence="2" type="ORF">PGT21_035955</name>
    <name evidence="3" type="ORF">PGTUg99_008507</name>
</gene>
<accession>A0A5B0RBB9</accession>
<dbReference type="AlphaFoldDB" id="A0A5B0RBB9"/>